<evidence type="ECO:0000313" key="11">
    <source>
        <dbReference type="EMBL" id="EJU21497.1"/>
    </source>
</evidence>
<keyword evidence="5 8" id="KW-0479">Metal-binding</keyword>
<dbReference type="UniPathway" id="UPA00056">
    <property type="reaction ID" value="UER00095"/>
</dbReference>
<evidence type="ECO:0000313" key="12">
    <source>
        <dbReference type="Proteomes" id="UP000005244"/>
    </source>
</evidence>
<protein>
    <recommendedName>
        <fullName evidence="4 8">2-C-methyl-D-erythritol 2,4-cyclodiphosphate synthase</fullName>
        <shortName evidence="8">MECDP-synthase</shortName>
        <shortName evidence="8">MECPP-synthase</shortName>
        <shortName evidence="8">MECPS</shortName>
        <ecNumber evidence="4 8">4.6.1.12</ecNumber>
    </recommendedName>
</protein>
<proteinExistence type="inferred from homology"/>
<evidence type="ECO:0000256" key="5">
    <source>
        <dbReference type="ARBA" id="ARBA00022723"/>
    </source>
</evidence>
<feature type="binding site" evidence="8">
    <location>
        <position position="8"/>
    </location>
    <ligand>
        <name>a divalent metal cation</name>
        <dbReference type="ChEBI" id="CHEBI:60240"/>
    </ligand>
</feature>
<accession>J5WF21</accession>
<dbReference type="GO" id="GO:0046872">
    <property type="term" value="F:metal ion binding"/>
    <property type="evidence" value="ECO:0007669"/>
    <property type="project" value="UniProtKB-KW"/>
</dbReference>
<evidence type="ECO:0000259" key="10">
    <source>
        <dbReference type="Pfam" id="PF02542"/>
    </source>
</evidence>
<comment type="catalytic activity">
    <reaction evidence="1 8 9">
        <text>4-CDP-2-C-methyl-D-erythritol 2-phosphate = 2-C-methyl-D-erythritol 2,4-cyclic diphosphate + CMP</text>
        <dbReference type="Rhea" id="RHEA:23864"/>
        <dbReference type="ChEBI" id="CHEBI:57919"/>
        <dbReference type="ChEBI" id="CHEBI:58483"/>
        <dbReference type="ChEBI" id="CHEBI:60377"/>
        <dbReference type="EC" id="4.6.1.12"/>
    </reaction>
</comment>
<dbReference type="HAMAP" id="MF_00107">
    <property type="entry name" value="IspF"/>
    <property type="match status" value="1"/>
</dbReference>
<feature type="binding site" evidence="8">
    <location>
        <position position="142"/>
    </location>
    <ligand>
        <name>4-CDP-2-C-methyl-D-erythritol 2-phosphate</name>
        <dbReference type="ChEBI" id="CHEBI:57919"/>
    </ligand>
</feature>
<dbReference type="Gene3D" id="3.30.1330.50">
    <property type="entry name" value="2-C-methyl-D-erythritol 2,4-cyclodiphosphate synthase"/>
    <property type="match status" value="1"/>
</dbReference>
<feature type="domain" description="2-C-methyl-D-erythritol 2,4-cyclodiphosphate synthase" evidence="10">
    <location>
        <begin position="1"/>
        <end position="154"/>
    </location>
</feature>
<comment type="function">
    <text evidence="8">Involved in the biosynthesis of isopentenyl diphosphate (IPP) and dimethylallyl diphosphate (DMAPP), two major building blocks of isoprenoid compounds. Catalyzes the conversion of 4-diphosphocytidyl-2-C-methyl-D-erythritol 2-phosphate (CDP-ME2P) to 2-C-methyl-D-erythritol 2,4-cyclodiphosphate (ME-CPP) with a corresponding release of cytidine 5-monophosphate (CMP).</text>
</comment>
<comment type="similarity">
    <text evidence="3 8 9">Belongs to the IspF family.</text>
</comment>
<comment type="pathway">
    <text evidence="2 8">Isoprenoid biosynthesis; isopentenyl diphosphate biosynthesis via DXP pathway; isopentenyl diphosphate from 1-deoxy-D-xylulose 5-phosphate: step 4/6.</text>
</comment>
<feature type="binding site" evidence="8">
    <location>
        <begin position="61"/>
        <end position="65"/>
    </location>
    <ligand>
        <name>4-CDP-2-C-methyl-D-erythritol 2-phosphate</name>
        <dbReference type="ChEBI" id="CHEBI:57919"/>
    </ligand>
</feature>
<evidence type="ECO:0000256" key="9">
    <source>
        <dbReference type="RuleBase" id="RU004395"/>
    </source>
</evidence>
<keyword evidence="12" id="KW-1185">Reference proteome</keyword>
<dbReference type="EC" id="4.6.1.12" evidence="4 8"/>
<evidence type="ECO:0000256" key="6">
    <source>
        <dbReference type="ARBA" id="ARBA00023229"/>
    </source>
</evidence>
<dbReference type="PANTHER" id="PTHR43181">
    <property type="entry name" value="2-C-METHYL-D-ERYTHRITOL 2,4-CYCLODIPHOSPHATE SYNTHASE, CHLOROPLASTIC"/>
    <property type="match status" value="1"/>
</dbReference>
<keyword evidence="7 8" id="KW-0456">Lyase</keyword>
<feature type="binding site" evidence="8">
    <location>
        <begin position="132"/>
        <end position="135"/>
    </location>
    <ligand>
        <name>4-CDP-2-C-methyl-D-erythritol 2-phosphate</name>
        <dbReference type="ChEBI" id="CHEBI:57919"/>
    </ligand>
</feature>
<dbReference type="FunFam" id="3.30.1330.50:FF:000001">
    <property type="entry name" value="2-C-methyl-D-erythritol 2,4-cyclodiphosphate synthase"/>
    <property type="match status" value="1"/>
</dbReference>
<feature type="site" description="Transition state stabilizer" evidence="8">
    <location>
        <position position="34"/>
    </location>
</feature>
<feature type="binding site" evidence="8">
    <location>
        <position position="139"/>
    </location>
    <ligand>
        <name>4-CDP-2-C-methyl-D-erythritol 2-phosphate</name>
        <dbReference type="ChEBI" id="CHEBI:57919"/>
    </ligand>
</feature>
<evidence type="ECO:0000256" key="8">
    <source>
        <dbReference type="HAMAP-Rule" id="MF_00107"/>
    </source>
</evidence>
<dbReference type="EMBL" id="ALNK01000027">
    <property type="protein sequence ID" value="EJU21497.1"/>
    <property type="molecule type" value="Genomic_DNA"/>
</dbReference>
<feature type="site" description="Transition state stabilizer" evidence="8">
    <location>
        <position position="133"/>
    </location>
</feature>
<dbReference type="Proteomes" id="UP000005244">
    <property type="component" value="Unassembled WGS sequence"/>
</dbReference>
<feature type="binding site" evidence="8">
    <location>
        <begin position="56"/>
        <end position="58"/>
    </location>
    <ligand>
        <name>4-CDP-2-C-methyl-D-erythritol 2-phosphate</name>
        <dbReference type="ChEBI" id="CHEBI:57919"/>
    </ligand>
</feature>
<name>J5WF21_9FIRM</name>
<evidence type="ECO:0000256" key="4">
    <source>
        <dbReference type="ARBA" id="ARBA00012579"/>
    </source>
</evidence>
<dbReference type="GO" id="GO:0016114">
    <property type="term" value="P:terpenoid biosynthetic process"/>
    <property type="evidence" value="ECO:0007669"/>
    <property type="project" value="InterPro"/>
</dbReference>
<dbReference type="PATRIC" id="fig|796941.3.peg.1625"/>
<feature type="binding site" evidence="8">
    <location>
        <begin position="100"/>
        <end position="106"/>
    </location>
    <ligand>
        <name>4-CDP-2-C-methyl-D-erythritol 2-phosphate</name>
        <dbReference type="ChEBI" id="CHEBI:57919"/>
    </ligand>
</feature>
<dbReference type="GO" id="GO:0008685">
    <property type="term" value="F:2-C-methyl-D-erythritol 2,4-cyclodiphosphate synthase activity"/>
    <property type="evidence" value="ECO:0007669"/>
    <property type="project" value="UniProtKB-UniRule"/>
</dbReference>
<comment type="cofactor">
    <cofactor evidence="8">
        <name>a divalent metal cation</name>
        <dbReference type="ChEBI" id="CHEBI:60240"/>
    </cofactor>
    <text evidence="8">Binds 1 divalent metal cation per subunit.</text>
</comment>
<dbReference type="GO" id="GO:0019288">
    <property type="term" value="P:isopentenyl diphosphate biosynthetic process, methylerythritol 4-phosphate pathway"/>
    <property type="evidence" value="ECO:0007669"/>
    <property type="project" value="UniProtKB-UniRule"/>
</dbReference>
<dbReference type="InterPro" id="IPR036571">
    <property type="entry name" value="MECDP_synthase_sf"/>
</dbReference>
<evidence type="ECO:0000256" key="2">
    <source>
        <dbReference type="ARBA" id="ARBA00004709"/>
    </source>
</evidence>
<dbReference type="AlphaFoldDB" id="J5WF21"/>
<dbReference type="RefSeq" id="WP_009531329.1">
    <property type="nucleotide sequence ID" value="NZ_ALNK01000027.1"/>
</dbReference>
<dbReference type="NCBIfam" id="TIGR00151">
    <property type="entry name" value="ispF"/>
    <property type="match status" value="1"/>
</dbReference>
<dbReference type="Pfam" id="PF02542">
    <property type="entry name" value="YgbB"/>
    <property type="match status" value="1"/>
</dbReference>
<evidence type="ECO:0000256" key="1">
    <source>
        <dbReference type="ARBA" id="ARBA00000200"/>
    </source>
</evidence>
<dbReference type="PANTHER" id="PTHR43181:SF1">
    <property type="entry name" value="2-C-METHYL-D-ERYTHRITOL 2,4-CYCLODIPHOSPHATE SYNTHASE, CHLOROPLASTIC"/>
    <property type="match status" value="1"/>
</dbReference>
<comment type="subunit">
    <text evidence="8">Homotrimer.</text>
</comment>
<dbReference type="PROSITE" id="PS01350">
    <property type="entry name" value="ISPF"/>
    <property type="match status" value="1"/>
</dbReference>
<feature type="binding site" evidence="8">
    <location>
        <position position="10"/>
    </location>
    <ligand>
        <name>a divalent metal cation</name>
        <dbReference type="ChEBI" id="CHEBI:60240"/>
    </ligand>
</feature>
<reference evidence="11 12" key="1">
    <citation type="submission" date="2012-07" db="EMBL/GenBank/DDBJ databases">
        <authorList>
            <person name="Durkin A.S."/>
            <person name="McCorrison J."/>
            <person name="Torralba M."/>
            <person name="Gillis M."/>
            <person name="Methe B."/>
            <person name="Sutton G."/>
            <person name="Nelson K.E."/>
        </authorList>
    </citation>
    <scope>NUCLEOTIDE SEQUENCE [LARGE SCALE GENOMIC DNA]</scope>
    <source>
        <strain evidence="11 12">OBRC8</strain>
    </source>
</reference>
<comment type="caution">
    <text evidence="11">The sequence shown here is derived from an EMBL/GenBank/DDBJ whole genome shotgun (WGS) entry which is preliminary data.</text>
</comment>
<feature type="binding site" evidence="8">
    <location>
        <position position="42"/>
    </location>
    <ligand>
        <name>a divalent metal cation</name>
        <dbReference type="ChEBI" id="CHEBI:60240"/>
    </ligand>
</feature>
<dbReference type="InterPro" id="IPR003526">
    <property type="entry name" value="MECDP_synthase"/>
</dbReference>
<gene>
    <name evidence="8 11" type="primary">ispF</name>
    <name evidence="11" type="ORF">HMPREF1143_0337</name>
</gene>
<feature type="binding site" evidence="8">
    <location>
        <begin position="8"/>
        <end position="10"/>
    </location>
    <ligand>
        <name>4-CDP-2-C-methyl-D-erythritol 2-phosphate</name>
        <dbReference type="ChEBI" id="CHEBI:57919"/>
    </ligand>
</feature>
<sequence>MRVGIGYDVHRFEKNRKLIIGGVNIPYDKGLAGHSDADVLIHAIIDALIGAMNKGDIGTLFPDTDDKYKDIDSMLLLGEVKKIIAENNFKISNIDSIIIAQSPKMLPYISKMKENIAKTLDLNFEQVSVKATTTENLGFEGRKEGISSQAVVLLEEIL</sequence>
<dbReference type="CDD" id="cd00554">
    <property type="entry name" value="MECDP_synthase"/>
    <property type="match status" value="1"/>
</dbReference>
<dbReference type="InterPro" id="IPR020555">
    <property type="entry name" value="MECDP_synthase_CS"/>
</dbReference>
<dbReference type="SUPFAM" id="SSF69765">
    <property type="entry name" value="IpsF-like"/>
    <property type="match status" value="1"/>
</dbReference>
<organism evidence="11 12">
    <name type="scientific">Peptoanaerobacter stomatis</name>
    <dbReference type="NCBI Taxonomy" id="796937"/>
    <lineage>
        <taxon>Bacteria</taxon>
        <taxon>Bacillati</taxon>
        <taxon>Bacillota</taxon>
        <taxon>Clostridia</taxon>
        <taxon>Peptostreptococcales</taxon>
        <taxon>Filifactoraceae</taxon>
        <taxon>Peptoanaerobacter</taxon>
    </lineage>
</organism>
<evidence type="ECO:0000256" key="7">
    <source>
        <dbReference type="ARBA" id="ARBA00023239"/>
    </source>
</evidence>
<evidence type="ECO:0000256" key="3">
    <source>
        <dbReference type="ARBA" id="ARBA00008480"/>
    </source>
</evidence>
<feature type="binding site" evidence="8">
    <location>
        <begin position="34"/>
        <end position="35"/>
    </location>
    <ligand>
        <name>4-CDP-2-C-methyl-D-erythritol 2-phosphate</name>
        <dbReference type="ChEBI" id="CHEBI:57919"/>
    </ligand>
</feature>
<keyword evidence="6 8" id="KW-0414">Isoprene biosynthesis</keyword>